<name>A0A402D0A7_9BACT</name>
<feature type="domain" description="DUF7832" evidence="1">
    <location>
        <begin position="167"/>
        <end position="280"/>
    </location>
</feature>
<proteinExistence type="predicted"/>
<dbReference type="InterPro" id="IPR057154">
    <property type="entry name" value="DUF7832"/>
</dbReference>
<gene>
    <name evidence="2" type="ORF">CCAX7_57210</name>
</gene>
<dbReference type="KEGG" id="ccot:CCAX7_57210"/>
<protein>
    <recommendedName>
        <fullName evidence="1">DUF7832 domain-containing protein</fullName>
    </recommendedName>
</protein>
<dbReference type="AlphaFoldDB" id="A0A402D0A7"/>
<evidence type="ECO:0000313" key="3">
    <source>
        <dbReference type="Proteomes" id="UP000287394"/>
    </source>
</evidence>
<reference evidence="2 3" key="1">
    <citation type="journal article" date="2019" name="Int. J. Syst. Evol. Microbiol.">
        <title>Capsulimonas corticalis gen. nov., sp. nov., an aerobic capsulated bacterium, of a novel bacterial order, Capsulimonadales ord. nov., of the class Armatimonadia of the phylum Armatimonadetes.</title>
        <authorList>
            <person name="Li J."/>
            <person name="Kudo C."/>
            <person name="Tonouchi A."/>
        </authorList>
    </citation>
    <scope>NUCLEOTIDE SEQUENCE [LARGE SCALE GENOMIC DNA]</scope>
    <source>
        <strain evidence="2 3">AX-7</strain>
    </source>
</reference>
<evidence type="ECO:0000313" key="2">
    <source>
        <dbReference type="EMBL" id="BDI33670.1"/>
    </source>
</evidence>
<organism evidence="2 3">
    <name type="scientific">Capsulimonas corticalis</name>
    <dbReference type="NCBI Taxonomy" id="2219043"/>
    <lineage>
        <taxon>Bacteria</taxon>
        <taxon>Bacillati</taxon>
        <taxon>Armatimonadota</taxon>
        <taxon>Armatimonadia</taxon>
        <taxon>Capsulimonadales</taxon>
        <taxon>Capsulimonadaceae</taxon>
        <taxon>Capsulimonas</taxon>
    </lineage>
</organism>
<dbReference type="EMBL" id="AP025739">
    <property type="protein sequence ID" value="BDI33670.1"/>
    <property type="molecule type" value="Genomic_DNA"/>
</dbReference>
<sequence length="305" mass="34895">MLQEKYMTEHHYNIFADYHQFYLQDEKADGDLSDCWTHEATEQMLALAPGTIGVGTVRNMTVPVTVRVLDAAPADDYDQWDQVNECSLDIPSGSLVIAGCTDYFPDAARIPVVPGSYRARLFYGGLETLNDDGLEGGDHYEIALWPAPPLKASILKSRPTLPLNPIVYDKARYHINESFPKRLSTDQVLVPTGMYLGWIIDHNLHNPAFFEECKELIDKFTRREIQASNIYEYFDGCFDSEMLSPEGNAFTQFYFGVESGEYLKDYEVHLVADRPSLFHVRENAKNYAILTTFIDQRYQDWVSQK</sequence>
<dbReference type="InterPro" id="IPR038691">
    <property type="entry name" value="ComJ_sf"/>
</dbReference>
<keyword evidence="3" id="KW-1185">Reference proteome</keyword>
<dbReference type="Proteomes" id="UP000287394">
    <property type="component" value="Chromosome"/>
</dbReference>
<evidence type="ECO:0000259" key="1">
    <source>
        <dbReference type="Pfam" id="PF25191"/>
    </source>
</evidence>
<accession>A0A402D0A7</accession>
<dbReference type="Gene3D" id="2.60.34.30">
    <property type="entry name" value="Competence, DNA-entry nuclease inhibitor, ComJ"/>
    <property type="match status" value="1"/>
</dbReference>
<dbReference type="Pfam" id="PF25191">
    <property type="entry name" value="DUF7832"/>
    <property type="match status" value="1"/>
</dbReference>